<dbReference type="EMBL" id="BBMN01000002">
    <property type="protein sequence ID" value="GAL03826.1"/>
    <property type="molecule type" value="Genomic_DNA"/>
</dbReference>
<dbReference type="EC" id="2.3.1.54" evidence="1"/>
<proteinExistence type="predicted"/>
<accession>A0A090QLL5</accession>
<dbReference type="Gene3D" id="3.20.70.20">
    <property type="match status" value="1"/>
</dbReference>
<dbReference type="AlphaFoldDB" id="A0A090QLL5"/>
<organism evidence="1 2">
    <name type="scientific">Photobacterium aphoticum</name>
    <dbReference type="NCBI Taxonomy" id="754436"/>
    <lineage>
        <taxon>Bacteria</taxon>
        <taxon>Pseudomonadati</taxon>
        <taxon>Pseudomonadota</taxon>
        <taxon>Gammaproteobacteria</taxon>
        <taxon>Vibrionales</taxon>
        <taxon>Vibrionaceae</taxon>
        <taxon>Photobacterium</taxon>
    </lineage>
</organism>
<keyword evidence="1" id="KW-0808">Transferase</keyword>
<reference evidence="1 2" key="1">
    <citation type="journal article" date="2014" name="Genome Announc.">
        <title>Draft Genome Sequences of Two Vibrionaceae Species, Vibrio ponticus C121 and Photobacterium aphoticum C119, Isolated as Coral Reef Microbiota.</title>
        <authorList>
            <person name="Al-saari N."/>
            <person name="Meirelles P.M."/>
            <person name="Mino S."/>
            <person name="Suda W."/>
            <person name="Oshima K."/>
            <person name="Hattori M."/>
            <person name="Ohkuma M."/>
            <person name="Thompson F.L."/>
            <person name="Gomez-Gil B."/>
            <person name="Sawabe T."/>
            <person name="Sawabe T."/>
        </authorList>
    </citation>
    <scope>NUCLEOTIDE SEQUENCE [LARGE SCALE GENOMIC DNA]</scope>
    <source>
        <strain evidence="1 2">JCM 19237</strain>
    </source>
</reference>
<keyword evidence="1" id="KW-0670">Pyruvate</keyword>
<dbReference type="GO" id="GO:0008861">
    <property type="term" value="F:formate C-acetyltransferase activity"/>
    <property type="evidence" value="ECO:0007669"/>
    <property type="project" value="UniProtKB-EC"/>
</dbReference>
<gene>
    <name evidence="1" type="ORF">JCM19237_6720</name>
</gene>
<evidence type="ECO:0000313" key="2">
    <source>
        <dbReference type="Proteomes" id="UP000029227"/>
    </source>
</evidence>
<dbReference type="GO" id="GO:0016829">
    <property type="term" value="F:lyase activity"/>
    <property type="evidence" value="ECO:0007669"/>
    <property type="project" value="UniProtKB-KW"/>
</dbReference>
<dbReference type="eggNOG" id="COG1882">
    <property type="taxonomic scope" value="Bacteria"/>
</dbReference>
<keyword evidence="1" id="KW-0012">Acyltransferase</keyword>
<name>A0A090QLL5_9GAMM</name>
<comment type="caution">
    <text evidence="1">The sequence shown here is derived from an EMBL/GenBank/DDBJ whole genome shotgun (WGS) entry which is preliminary data.</text>
</comment>
<sequence length="89" mass="9968">MNNPTKLKDKGTVRVRNGRGFGGESLTIGGIDTQGNDATNDLTMLMLEASVHTRMMNRGYVYVCTKHALRAQSQSYRMYPCRLRSPETV</sequence>
<dbReference type="STRING" id="754436.JCM19237_6720"/>
<protein>
    <submittedName>
        <fullName evidence="1">Pyruvate formate-lyase</fullName>
        <ecNumber evidence="1">2.3.1.54</ecNumber>
    </submittedName>
</protein>
<keyword evidence="1" id="KW-0456">Lyase</keyword>
<dbReference type="Proteomes" id="UP000029227">
    <property type="component" value="Unassembled WGS sequence"/>
</dbReference>
<evidence type="ECO:0000313" key="1">
    <source>
        <dbReference type="EMBL" id="GAL03826.1"/>
    </source>
</evidence>